<name>A0A6J3M9M8_9PEZI</name>
<accession>A0A6J3M9M8</accession>
<reference evidence="3" key="3">
    <citation type="submission" date="2025-08" db="UniProtKB">
        <authorList>
            <consortium name="RefSeq"/>
        </authorList>
    </citation>
    <scope>IDENTIFICATION</scope>
    <source>
        <strain evidence="3">CBS 342.82</strain>
    </source>
</reference>
<dbReference type="AlphaFoldDB" id="A0A6J3M9M8"/>
<reference evidence="3" key="1">
    <citation type="submission" date="2020-01" db="EMBL/GenBank/DDBJ databases">
        <authorList>
            <consortium name="DOE Joint Genome Institute"/>
            <person name="Haridas S."/>
            <person name="Albert R."/>
            <person name="Binder M."/>
            <person name="Bloem J."/>
            <person name="Labutti K."/>
            <person name="Salamov A."/>
            <person name="Andreopoulos B."/>
            <person name="Baker S.E."/>
            <person name="Barry K."/>
            <person name="Bills G."/>
            <person name="Bluhm B.H."/>
            <person name="Cannon C."/>
            <person name="Castanera R."/>
            <person name="Culley D.E."/>
            <person name="Daum C."/>
            <person name="Ezra D."/>
            <person name="Gonzalez J.B."/>
            <person name="Henrissat B."/>
            <person name="Kuo A."/>
            <person name="Liang C."/>
            <person name="Lipzen A."/>
            <person name="Lutzoni F."/>
            <person name="Magnuson J."/>
            <person name="Mondo S."/>
            <person name="Nolan M."/>
            <person name="Ohm R."/>
            <person name="Pangilinan J."/>
            <person name="Park H.-J."/>
            <person name="Ramirez L."/>
            <person name="Alfaro M."/>
            <person name="Sun H."/>
            <person name="Tritt A."/>
            <person name="Yoshinaga Y."/>
            <person name="Zwiers L.-H."/>
            <person name="Turgeon B.G."/>
            <person name="Goodwin S.B."/>
            <person name="Spatafora J.W."/>
            <person name="Crous P.W."/>
            <person name="Grigoriev I.V."/>
        </authorList>
    </citation>
    <scope>NUCLEOTIDE SEQUENCE</scope>
    <source>
        <strain evidence="3">CBS 342.82</strain>
    </source>
</reference>
<proteinExistence type="predicted"/>
<organism evidence="3">
    <name type="scientific">Dissoconium aciculare CBS 342.82</name>
    <dbReference type="NCBI Taxonomy" id="1314786"/>
    <lineage>
        <taxon>Eukaryota</taxon>
        <taxon>Fungi</taxon>
        <taxon>Dikarya</taxon>
        <taxon>Ascomycota</taxon>
        <taxon>Pezizomycotina</taxon>
        <taxon>Dothideomycetes</taxon>
        <taxon>Dothideomycetidae</taxon>
        <taxon>Mycosphaerellales</taxon>
        <taxon>Dissoconiaceae</taxon>
        <taxon>Dissoconium</taxon>
    </lineage>
</organism>
<reference evidence="3" key="2">
    <citation type="submission" date="2020-04" db="EMBL/GenBank/DDBJ databases">
        <authorList>
            <consortium name="NCBI Genome Project"/>
        </authorList>
    </citation>
    <scope>NUCLEOTIDE SEQUENCE</scope>
    <source>
        <strain evidence="3">CBS 342.82</strain>
    </source>
</reference>
<feature type="compositionally biased region" description="Basic and acidic residues" evidence="1">
    <location>
        <begin position="373"/>
        <end position="408"/>
    </location>
</feature>
<evidence type="ECO:0000313" key="3">
    <source>
        <dbReference type="RefSeq" id="XP_033461584.1"/>
    </source>
</evidence>
<protein>
    <submittedName>
        <fullName evidence="3">Uncharacterized protein</fullName>
    </submittedName>
</protein>
<gene>
    <name evidence="3" type="ORF">K489DRAFT_423084</name>
</gene>
<keyword evidence="2" id="KW-1185">Reference proteome</keyword>
<dbReference type="GeneID" id="54366048"/>
<evidence type="ECO:0000256" key="1">
    <source>
        <dbReference type="SAM" id="MobiDB-lite"/>
    </source>
</evidence>
<evidence type="ECO:0000313" key="2">
    <source>
        <dbReference type="Proteomes" id="UP000504637"/>
    </source>
</evidence>
<dbReference type="Proteomes" id="UP000504637">
    <property type="component" value="Unplaced"/>
</dbReference>
<feature type="region of interest" description="Disordered" evidence="1">
    <location>
        <begin position="345"/>
        <end position="408"/>
    </location>
</feature>
<sequence length="408" mass="46648">MCTIAHERVQRVGLDLHYIVSPRCGRLSAHVAPLGRSPERHLFAGGTTNLKNLAPFDAAGNNRARACARFAWSSNDMPPSYEHVRSGHSISPITPNGFCYRRTVHALHPTRMTAYVSFAGIHRQEVYRDAIAAASIRTTITKPLSKFHDPSRVQFATLEPVALSLSYVQHTGFGPICTTSGRCSDQQPNVIRVIHIRINGHITRRSSTKFEIAEARLMSDLRDCTVVHRRPNTTAFPYSLQVKGKCQSRYISKTCITITVQVPTSPGYHTTTAKFTIAPLSRPSSTRMELSSNDAATAIRNKQEWIRSCEKNASLASDPVQAEEWRAHARYERVELKRMEEAAAQARLKRHREEAQRQREKERQQQERGFQQQERESQQQEREFQQREEHRHRHGEEQRLAREERVVN</sequence>
<dbReference type="RefSeq" id="XP_033461584.1">
    <property type="nucleotide sequence ID" value="XM_033608248.1"/>
</dbReference>
<feature type="compositionally biased region" description="Basic and acidic residues" evidence="1">
    <location>
        <begin position="351"/>
        <end position="366"/>
    </location>
</feature>